<protein>
    <submittedName>
        <fullName evidence="1">Uncharacterized protein</fullName>
    </submittedName>
</protein>
<dbReference type="EMBL" id="FWFL01000006">
    <property type="protein sequence ID" value="SLN49653.1"/>
    <property type="molecule type" value="Genomic_DNA"/>
</dbReference>
<dbReference type="OrthoDB" id="7746043at2"/>
<dbReference type="AlphaFoldDB" id="A0A1Y5T117"/>
<reference evidence="1 2" key="1">
    <citation type="submission" date="2017-03" db="EMBL/GenBank/DDBJ databases">
        <authorList>
            <person name="Afonso C.L."/>
            <person name="Miller P.J."/>
            <person name="Scott M.A."/>
            <person name="Spackman E."/>
            <person name="Goraichik I."/>
            <person name="Dimitrov K.M."/>
            <person name="Suarez D.L."/>
            <person name="Swayne D.E."/>
        </authorList>
    </citation>
    <scope>NUCLEOTIDE SEQUENCE [LARGE SCALE GENOMIC DNA]</scope>
    <source>
        <strain evidence="1 2">CECT 8287</strain>
    </source>
</reference>
<evidence type="ECO:0000313" key="2">
    <source>
        <dbReference type="Proteomes" id="UP000193827"/>
    </source>
</evidence>
<proteinExistence type="predicted"/>
<gene>
    <name evidence="1" type="ORF">PEL8287_02588</name>
</gene>
<dbReference type="RefSeq" id="WP_085892809.1">
    <property type="nucleotide sequence ID" value="NZ_FWFL01000006.1"/>
</dbReference>
<evidence type="ECO:0000313" key="1">
    <source>
        <dbReference type="EMBL" id="SLN49653.1"/>
    </source>
</evidence>
<sequence>MEDLRSLIREVLKEELSRLRPDAVPAAARITEEVVSLRSSTDLNEFACRVLNMAQDGRLRADILEGRHRFCLSGQPAVQVEAHQPIAPAPSATPVQQFTRGIVSERDVAALPQGTRRIQVGKPVKFTPLARDEIRRRGIKVERTSS</sequence>
<dbReference type="Proteomes" id="UP000193827">
    <property type="component" value="Unassembled WGS sequence"/>
</dbReference>
<organism evidence="1 2">
    <name type="scientific">Roseovarius litorisediminis</name>
    <dbReference type="NCBI Taxonomy" id="1312363"/>
    <lineage>
        <taxon>Bacteria</taxon>
        <taxon>Pseudomonadati</taxon>
        <taxon>Pseudomonadota</taxon>
        <taxon>Alphaproteobacteria</taxon>
        <taxon>Rhodobacterales</taxon>
        <taxon>Roseobacteraceae</taxon>
        <taxon>Roseovarius</taxon>
    </lineage>
</organism>
<keyword evidence="2" id="KW-1185">Reference proteome</keyword>
<name>A0A1Y5T117_9RHOB</name>
<accession>A0A1Y5T117</accession>